<dbReference type="PANTHER" id="PTHR30419:SF2">
    <property type="entry name" value="LYSR FAMILY TRANSCRIPTIONAL REGULATOR"/>
    <property type="match status" value="1"/>
</dbReference>
<dbReference type="InterPro" id="IPR005119">
    <property type="entry name" value="LysR_subst-bd"/>
</dbReference>
<feature type="domain" description="HTH lysR-type" evidence="6">
    <location>
        <begin position="15"/>
        <end position="72"/>
    </location>
</feature>
<keyword evidence="4" id="KW-0804">Transcription</keyword>
<dbReference type="Gene3D" id="3.40.190.290">
    <property type="match status" value="1"/>
</dbReference>
<evidence type="ECO:0000313" key="7">
    <source>
        <dbReference type="EMBL" id="OWT57385.1"/>
    </source>
</evidence>
<dbReference type="EMBL" id="NJIH01000009">
    <property type="protein sequence ID" value="OWT57385.1"/>
    <property type="molecule type" value="Genomic_DNA"/>
</dbReference>
<dbReference type="GO" id="GO:0003677">
    <property type="term" value="F:DNA binding"/>
    <property type="evidence" value="ECO:0007669"/>
    <property type="project" value="UniProtKB-KW"/>
</dbReference>
<protein>
    <submittedName>
        <fullName evidence="7">LysR family transcriptional regulator</fullName>
    </submittedName>
</protein>
<dbReference type="SUPFAM" id="SSF46785">
    <property type="entry name" value="Winged helix' DNA-binding domain"/>
    <property type="match status" value="1"/>
</dbReference>
<evidence type="ECO:0000313" key="8">
    <source>
        <dbReference type="Proteomes" id="UP000214603"/>
    </source>
</evidence>
<accession>A0A225M7S1</accession>
<dbReference type="RefSeq" id="WP_088604389.1">
    <property type="nucleotide sequence ID" value="NZ_NJIH01000009.1"/>
</dbReference>
<dbReference type="AlphaFoldDB" id="A0A225M7S1"/>
<dbReference type="InterPro" id="IPR050950">
    <property type="entry name" value="HTH-type_LysR_regulators"/>
</dbReference>
<reference evidence="8" key="1">
    <citation type="submission" date="2017-06" db="EMBL/GenBank/DDBJ databases">
        <title>Herbaspirillum phytohormonus sp. nov., isolated from the root nodule of Robinia pseudoacacia in lead-zinc mine.</title>
        <authorList>
            <person name="Fan M."/>
            <person name="Lin Y."/>
        </authorList>
    </citation>
    <scope>NUCLEOTIDE SEQUENCE [LARGE SCALE GENOMIC DNA]</scope>
    <source>
        <strain evidence="8">SC-089</strain>
    </source>
</reference>
<keyword evidence="3" id="KW-0238">DNA-binding</keyword>
<dbReference type="OrthoDB" id="9785974at2"/>
<dbReference type="GO" id="GO:0003700">
    <property type="term" value="F:DNA-binding transcription factor activity"/>
    <property type="evidence" value="ECO:0007669"/>
    <property type="project" value="InterPro"/>
</dbReference>
<dbReference type="InterPro" id="IPR000847">
    <property type="entry name" value="LysR_HTH_N"/>
</dbReference>
<evidence type="ECO:0000256" key="1">
    <source>
        <dbReference type="ARBA" id="ARBA00009437"/>
    </source>
</evidence>
<dbReference type="PROSITE" id="PS50931">
    <property type="entry name" value="HTH_LYSR"/>
    <property type="match status" value="1"/>
</dbReference>
<evidence type="ECO:0000256" key="4">
    <source>
        <dbReference type="ARBA" id="ARBA00023163"/>
    </source>
</evidence>
<evidence type="ECO:0000256" key="2">
    <source>
        <dbReference type="ARBA" id="ARBA00023015"/>
    </source>
</evidence>
<dbReference type="Pfam" id="PF00126">
    <property type="entry name" value="HTH_1"/>
    <property type="match status" value="1"/>
</dbReference>
<keyword evidence="8" id="KW-1185">Reference proteome</keyword>
<keyword evidence="2" id="KW-0805">Transcription regulation</keyword>
<gene>
    <name evidence="7" type="ORF">CEY11_15785</name>
</gene>
<comment type="similarity">
    <text evidence="1">Belongs to the LysR transcriptional regulatory family.</text>
</comment>
<dbReference type="PANTHER" id="PTHR30419">
    <property type="entry name" value="HTH-TYPE TRANSCRIPTIONAL REGULATOR YBHD"/>
    <property type="match status" value="1"/>
</dbReference>
<comment type="caution">
    <text evidence="7">The sequence shown here is derived from an EMBL/GenBank/DDBJ whole genome shotgun (WGS) entry which is preliminary data.</text>
</comment>
<evidence type="ECO:0000256" key="3">
    <source>
        <dbReference type="ARBA" id="ARBA00023125"/>
    </source>
</evidence>
<dbReference type="GO" id="GO:0005829">
    <property type="term" value="C:cytosol"/>
    <property type="evidence" value="ECO:0007669"/>
    <property type="project" value="TreeGrafter"/>
</dbReference>
<feature type="region of interest" description="Disordered" evidence="5">
    <location>
        <begin position="308"/>
        <end position="327"/>
    </location>
</feature>
<name>A0A225M7S1_9BURK</name>
<dbReference type="InterPro" id="IPR036390">
    <property type="entry name" value="WH_DNA-bd_sf"/>
</dbReference>
<evidence type="ECO:0000259" key="6">
    <source>
        <dbReference type="PROSITE" id="PS50931"/>
    </source>
</evidence>
<proteinExistence type="inferred from homology"/>
<sequence>MDQLSERVLAGLPRFDFVDLRLLCFVAQSGSLTLAAEQACLSLPAASMRIKQLENSLGLTLLHRRTRGTTLTSAGRTFIEHARTVLRAAGEMSESMAQLAGGQRGRVVVWANTTAFRDFIPRELPDFLVEHPDVDIELREHTSPEIVNALRDAVVDVGILSSSFDTTGLRSIPYRLDEIVICVGLTHALSSMRSITFADCLHYDFVGLSATNPLQSFVLSNAVNAGHAMRLRVEVASFDDLASLVKAGIGIAIFPLSIAKSLGGVVRILPLNDAWAVQELKICWSEKHEISAAAFELINHLNERSLSTENPIPEGAGERLPYFNERS</sequence>
<organism evidence="7 8">
    <name type="scientific">Candidimonas nitroreducens</name>
    <dbReference type="NCBI Taxonomy" id="683354"/>
    <lineage>
        <taxon>Bacteria</taxon>
        <taxon>Pseudomonadati</taxon>
        <taxon>Pseudomonadota</taxon>
        <taxon>Betaproteobacteria</taxon>
        <taxon>Burkholderiales</taxon>
        <taxon>Alcaligenaceae</taxon>
        <taxon>Candidimonas</taxon>
    </lineage>
</organism>
<dbReference type="FunFam" id="1.10.10.10:FF:000001">
    <property type="entry name" value="LysR family transcriptional regulator"/>
    <property type="match status" value="1"/>
</dbReference>
<dbReference type="InterPro" id="IPR036388">
    <property type="entry name" value="WH-like_DNA-bd_sf"/>
</dbReference>
<evidence type="ECO:0000256" key="5">
    <source>
        <dbReference type="SAM" id="MobiDB-lite"/>
    </source>
</evidence>
<dbReference type="SUPFAM" id="SSF53850">
    <property type="entry name" value="Periplasmic binding protein-like II"/>
    <property type="match status" value="1"/>
</dbReference>
<dbReference type="Gene3D" id="1.10.10.10">
    <property type="entry name" value="Winged helix-like DNA-binding domain superfamily/Winged helix DNA-binding domain"/>
    <property type="match status" value="1"/>
</dbReference>
<dbReference type="Pfam" id="PF03466">
    <property type="entry name" value="LysR_substrate"/>
    <property type="match status" value="1"/>
</dbReference>
<dbReference type="Proteomes" id="UP000214603">
    <property type="component" value="Unassembled WGS sequence"/>
</dbReference>